<dbReference type="Pfam" id="PF01694">
    <property type="entry name" value="Rhomboid"/>
    <property type="match status" value="1"/>
</dbReference>
<comment type="similarity">
    <text evidence="2">Belongs to the peptidase S54 family.</text>
</comment>
<protein>
    <submittedName>
        <fullName evidence="11">Rhomboid family intramembrane serine protease</fullName>
        <ecNumber evidence="11">3.4.21.-</ecNumber>
    </submittedName>
</protein>
<dbReference type="GO" id="GO:0006508">
    <property type="term" value="P:proteolysis"/>
    <property type="evidence" value="ECO:0007669"/>
    <property type="project" value="UniProtKB-KW"/>
</dbReference>
<feature type="domain" description="Peptidase S54 rhomboid" evidence="9">
    <location>
        <begin position="60"/>
        <end position="204"/>
    </location>
</feature>
<keyword evidence="6 8" id="KW-0472">Membrane</keyword>
<keyword evidence="4 11" id="KW-0378">Hydrolase</keyword>
<dbReference type="RefSeq" id="WP_324181083.1">
    <property type="nucleotide sequence ID" value="NZ_BAABAW010000020.1"/>
</dbReference>
<comment type="caution">
    <text evidence="11">The sequence shown here is derived from an EMBL/GenBank/DDBJ whole genome shotgun (WGS) entry which is preliminary data.</text>
</comment>
<keyword evidence="11" id="KW-0645">Protease</keyword>
<gene>
    <name evidence="11" type="ORF">U6A24_16435</name>
</gene>
<feature type="compositionally biased region" description="Low complexity" evidence="7">
    <location>
        <begin position="243"/>
        <end position="253"/>
    </location>
</feature>
<dbReference type="PANTHER" id="PTHR43731:SF14">
    <property type="entry name" value="PRESENILIN-ASSOCIATED RHOMBOID-LIKE PROTEIN, MITOCHONDRIAL"/>
    <property type="match status" value="1"/>
</dbReference>
<dbReference type="InterPro" id="IPR050925">
    <property type="entry name" value="Rhomboid_protease_S54"/>
</dbReference>
<feature type="transmembrane region" description="Helical" evidence="8">
    <location>
        <begin position="77"/>
        <end position="96"/>
    </location>
</feature>
<evidence type="ECO:0000256" key="5">
    <source>
        <dbReference type="ARBA" id="ARBA00022989"/>
    </source>
</evidence>
<evidence type="ECO:0000256" key="6">
    <source>
        <dbReference type="ARBA" id="ARBA00023136"/>
    </source>
</evidence>
<name>A0ABU5ZZ03_9FLAO</name>
<dbReference type="PANTHER" id="PTHR43731">
    <property type="entry name" value="RHOMBOID PROTEASE"/>
    <property type="match status" value="1"/>
</dbReference>
<keyword evidence="5 8" id="KW-1133">Transmembrane helix</keyword>
<reference evidence="11 12" key="1">
    <citation type="journal article" date="2013" name="Int. J. Syst. Evol. Microbiol.">
        <title>Aquimarina gracilis sp. nov., isolated from the gut microflora of a mussel, Mytilus coruscus, and emended description of Aquimarina spongiae.</title>
        <authorList>
            <person name="Park S.C."/>
            <person name="Choe H.N."/>
            <person name="Baik K.S."/>
            <person name="Seong C.N."/>
        </authorList>
    </citation>
    <scope>NUCLEOTIDE SEQUENCE [LARGE SCALE GENOMIC DNA]</scope>
    <source>
        <strain evidence="11 12">PSC32</strain>
    </source>
</reference>
<feature type="transmembrane region" description="Helical" evidence="8">
    <location>
        <begin position="103"/>
        <end position="122"/>
    </location>
</feature>
<evidence type="ECO:0000256" key="7">
    <source>
        <dbReference type="SAM" id="MobiDB-lite"/>
    </source>
</evidence>
<keyword evidence="12" id="KW-1185">Reference proteome</keyword>
<dbReference type="GO" id="GO:0008233">
    <property type="term" value="F:peptidase activity"/>
    <property type="evidence" value="ECO:0007669"/>
    <property type="project" value="UniProtKB-KW"/>
</dbReference>
<feature type="transmembrane region" description="Helical" evidence="8">
    <location>
        <begin position="15"/>
        <end position="37"/>
    </location>
</feature>
<dbReference type="InterPro" id="IPR022764">
    <property type="entry name" value="Peptidase_S54_rhomboid_dom"/>
</dbReference>
<dbReference type="SUPFAM" id="SSF144091">
    <property type="entry name" value="Rhomboid-like"/>
    <property type="match status" value="1"/>
</dbReference>
<dbReference type="Proteomes" id="UP001327027">
    <property type="component" value="Unassembled WGS sequence"/>
</dbReference>
<evidence type="ECO:0000313" key="11">
    <source>
        <dbReference type="EMBL" id="MEB3347062.1"/>
    </source>
</evidence>
<feature type="domain" description="DUF6576" evidence="10">
    <location>
        <begin position="259"/>
        <end position="290"/>
    </location>
</feature>
<accession>A0ABU5ZZ03</accession>
<evidence type="ECO:0000256" key="2">
    <source>
        <dbReference type="ARBA" id="ARBA00009045"/>
    </source>
</evidence>
<evidence type="ECO:0000313" key="12">
    <source>
        <dbReference type="Proteomes" id="UP001327027"/>
    </source>
</evidence>
<feature type="transmembrane region" description="Helical" evidence="8">
    <location>
        <begin position="44"/>
        <end position="65"/>
    </location>
</feature>
<evidence type="ECO:0000259" key="10">
    <source>
        <dbReference type="Pfam" id="PF20216"/>
    </source>
</evidence>
<comment type="subcellular location">
    <subcellularLocation>
        <location evidence="1">Membrane</location>
        <topology evidence="1">Multi-pass membrane protein</topology>
    </subcellularLocation>
</comment>
<feature type="transmembrane region" description="Helical" evidence="8">
    <location>
        <begin position="157"/>
        <end position="179"/>
    </location>
</feature>
<keyword evidence="3 8" id="KW-0812">Transmembrane</keyword>
<feature type="transmembrane region" description="Helical" evidence="8">
    <location>
        <begin position="128"/>
        <end position="150"/>
    </location>
</feature>
<evidence type="ECO:0000256" key="8">
    <source>
        <dbReference type="SAM" id="Phobius"/>
    </source>
</evidence>
<dbReference type="Pfam" id="PF20216">
    <property type="entry name" value="DUF6576"/>
    <property type="match status" value="1"/>
</dbReference>
<evidence type="ECO:0000256" key="3">
    <source>
        <dbReference type="ARBA" id="ARBA00022692"/>
    </source>
</evidence>
<dbReference type="EMBL" id="JAYKLX010000007">
    <property type="protein sequence ID" value="MEB3347062.1"/>
    <property type="molecule type" value="Genomic_DNA"/>
</dbReference>
<feature type="transmembrane region" description="Helical" evidence="8">
    <location>
        <begin position="185"/>
        <end position="202"/>
    </location>
</feature>
<dbReference type="InterPro" id="IPR046483">
    <property type="entry name" value="DUF6576"/>
</dbReference>
<organism evidence="11 12">
    <name type="scientific">Aquimarina gracilis</name>
    <dbReference type="NCBI Taxonomy" id="874422"/>
    <lineage>
        <taxon>Bacteria</taxon>
        <taxon>Pseudomonadati</taxon>
        <taxon>Bacteroidota</taxon>
        <taxon>Flavobacteriia</taxon>
        <taxon>Flavobacteriales</taxon>
        <taxon>Flavobacteriaceae</taxon>
        <taxon>Aquimarina</taxon>
    </lineage>
</organism>
<evidence type="ECO:0000256" key="1">
    <source>
        <dbReference type="ARBA" id="ARBA00004141"/>
    </source>
</evidence>
<evidence type="ECO:0000259" key="9">
    <source>
        <dbReference type="Pfam" id="PF01694"/>
    </source>
</evidence>
<dbReference type="Gene3D" id="1.20.1540.10">
    <property type="entry name" value="Rhomboid-like"/>
    <property type="match status" value="1"/>
</dbReference>
<dbReference type="EC" id="3.4.21.-" evidence="11"/>
<feature type="region of interest" description="Disordered" evidence="7">
    <location>
        <begin position="241"/>
        <end position="267"/>
    </location>
</feature>
<evidence type="ECO:0000256" key="4">
    <source>
        <dbReference type="ARBA" id="ARBA00022801"/>
    </source>
</evidence>
<proteinExistence type="inferred from homology"/>
<sequence>MATNNLSYQFKTANIIIKLIVINVVLFLFATLGSWIFKSSPGALMSWFVLPVDPGSLIIQFWSVLTYSFLHFDFWHIFWNMLVLYWFGQYVLNLFTEKRFLTIYLLGAICGGLLFVLAYNVFPVLSGSLAYLIGASAAVRAIMIFIAVYTPNAAVRIIFFNVKLWQIGLFVVLSDLIQIPTSSNAGGLIAHMGGAIFGYFYAMQLKKGTDIGSWFEKLMDGLVSMFKPKKKSPLKTVHKSKTYTKSTKTTATSRTKKHTKTPNQEQIDAILDKISKSGYDSLTKEEKDFLFKAGKEE</sequence>
<dbReference type="InterPro" id="IPR035952">
    <property type="entry name" value="Rhomboid-like_sf"/>
</dbReference>